<protein>
    <recommendedName>
        <fullName evidence="1">eIF-4F 25 kDa subunit</fullName>
    </recommendedName>
</protein>
<dbReference type="AlphaFoldDB" id="A0A1I7YB70"/>
<dbReference type="GO" id="GO:0003743">
    <property type="term" value="F:translation initiation factor activity"/>
    <property type="evidence" value="ECO:0007669"/>
    <property type="project" value="UniProtKB-KW"/>
</dbReference>
<keyword evidence="2" id="KW-0396">Initiation factor</keyword>
<dbReference type="InterPro" id="IPR023398">
    <property type="entry name" value="TIF_eIF4e-like"/>
</dbReference>
<keyword evidence="2" id="KW-0648">Protein biosynthesis</keyword>
<reference evidence="4" key="1">
    <citation type="submission" date="2016-11" db="UniProtKB">
        <authorList>
            <consortium name="WormBaseParasite"/>
        </authorList>
    </citation>
    <scope>IDENTIFICATION</scope>
</reference>
<dbReference type="WBParaSite" id="L893_g146.t1">
    <property type="protein sequence ID" value="L893_g146.t1"/>
    <property type="gene ID" value="L893_g146"/>
</dbReference>
<evidence type="ECO:0000313" key="3">
    <source>
        <dbReference type="Proteomes" id="UP000095287"/>
    </source>
</evidence>
<dbReference type="PANTHER" id="PTHR11960">
    <property type="entry name" value="EUKARYOTIC TRANSLATION INITIATION FACTOR 4E RELATED"/>
    <property type="match status" value="1"/>
</dbReference>
<evidence type="ECO:0000256" key="1">
    <source>
        <dbReference type="ARBA" id="ARBA00032656"/>
    </source>
</evidence>
<dbReference type="Proteomes" id="UP000095287">
    <property type="component" value="Unplaced"/>
</dbReference>
<accession>A0A1I7YB70</accession>
<keyword evidence="3" id="KW-1185">Reference proteome</keyword>
<evidence type="ECO:0000313" key="4">
    <source>
        <dbReference type="WBParaSite" id="L893_g146.t1"/>
    </source>
</evidence>
<organism evidence="3 4">
    <name type="scientific">Steinernema glaseri</name>
    <dbReference type="NCBI Taxonomy" id="37863"/>
    <lineage>
        <taxon>Eukaryota</taxon>
        <taxon>Metazoa</taxon>
        <taxon>Ecdysozoa</taxon>
        <taxon>Nematoda</taxon>
        <taxon>Chromadorea</taxon>
        <taxon>Rhabditida</taxon>
        <taxon>Tylenchina</taxon>
        <taxon>Panagrolaimomorpha</taxon>
        <taxon>Strongyloidoidea</taxon>
        <taxon>Steinernematidae</taxon>
        <taxon>Steinernema</taxon>
    </lineage>
</organism>
<dbReference type="SUPFAM" id="SSF55418">
    <property type="entry name" value="eIF4e-like"/>
    <property type="match status" value="1"/>
</dbReference>
<name>A0A1I7YB70_9BILA</name>
<dbReference type="GO" id="GO:0016281">
    <property type="term" value="C:eukaryotic translation initiation factor 4F complex"/>
    <property type="evidence" value="ECO:0007669"/>
    <property type="project" value="TreeGrafter"/>
</dbReference>
<proteinExistence type="inferred from homology"/>
<comment type="similarity">
    <text evidence="2">Belongs to the eukaryotic initiation factor 4E family.</text>
</comment>
<keyword evidence="2" id="KW-0694">RNA-binding</keyword>
<dbReference type="PROSITE" id="PS00813">
    <property type="entry name" value="IF4E"/>
    <property type="match status" value="1"/>
</dbReference>
<dbReference type="InterPro" id="IPR001040">
    <property type="entry name" value="TIF_eIF_4E"/>
</dbReference>
<evidence type="ECO:0000256" key="2">
    <source>
        <dbReference type="RuleBase" id="RU004374"/>
    </source>
</evidence>
<dbReference type="GO" id="GO:0000340">
    <property type="term" value="F:RNA 7-methylguanosine cap binding"/>
    <property type="evidence" value="ECO:0007669"/>
    <property type="project" value="TreeGrafter"/>
</dbReference>
<sequence>MDVMEATPKMVEDQMDFTEGTLGHALGRPFTMWYLRGDRNREWLDCLKQLVAFKTVEGFWAIYNHILPPSRLEFGSDYYVFRQGIKPMWEDDNNARGGRWIINVDRLKRNTRLDAYWMELLVAMIGEQFEDNQYICGVVVNCRHKGDKISVWTRDAEQDEINLRIGKQLKTMMDIPDSEQLLYVAHKVAAVRSGSVVKPRLSIPRQRTCESPVQD</sequence>
<dbReference type="Gene3D" id="3.30.760.10">
    <property type="entry name" value="RNA Cap, Translation Initiation Factor Eif4e"/>
    <property type="match status" value="1"/>
</dbReference>
<dbReference type="PANTHER" id="PTHR11960:SF69">
    <property type="entry name" value="EUKARYOTIC TRANSLATION INITIATION FACTOR 4E-3"/>
    <property type="match status" value="1"/>
</dbReference>
<dbReference type="Pfam" id="PF01652">
    <property type="entry name" value="IF4E"/>
    <property type="match status" value="1"/>
</dbReference>
<dbReference type="InterPro" id="IPR019770">
    <property type="entry name" value="TIF_eIF_4E_CS"/>
</dbReference>